<evidence type="ECO:0000313" key="1">
    <source>
        <dbReference type="EMBL" id="CDH44421.1"/>
    </source>
</evidence>
<protein>
    <submittedName>
        <fullName evidence="1">Uncharacterized protein</fullName>
    </submittedName>
</protein>
<name>A0A7U7GA85_9GAMM</name>
<dbReference type="AlphaFoldDB" id="A0A7U7GA85"/>
<dbReference type="EMBL" id="CBTK010000076">
    <property type="protein sequence ID" value="CDH44421.1"/>
    <property type="molecule type" value="Genomic_DNA"/>
</dbReference>
<reference evidence="1 2" key="1">
    <citation type="journal article" date="2014" name="ISME J.">
        <title>Candidatus Competibacter-lineage genomes retrieved from metagenomes reveal functional metabolic diversity.</title>
        <authorList>
            <person name="McIlroy S.J."/>
            <person name="Albertsen M."/>
            <person name="Andresen E.K."/>
            <person name="Saunders A.M."/>
            <person name="Kristiansen R."/>
            <person name="Stokholm-Bjerregaard M."/>
            <person name="Nielsen K.L."/>
            <person name="Nielsen P.H."/>
        </authorList>
    </citation>
    <scope>NUCLEOTIDE SEQUENCE [LARGE SCALE GENOMIC DNA]</scope>
    <source>
        <strain evidence="1 2">Run_B_J11</strain>
    </source>
</reference>
<accession>A0A7U7GA85</accession>
<sequence>MKESLSYPNMADLALLYNDLAETYVAGRR</sequence>
<evidence type="ECO:0000313" key="2">
    <source>
        <dbReference type="Proteomes" id="UP000019184"/>
    </source>
</evidence>
<keyword evidence="2" id="KW-1185">Reference proteome</keyword>
<gene>
    <name evidence="1" type="ORF">BN874_1670003</name>
</gene>
<organism evidence="1 2">
    <name type="scientific">Candidatus Contendobacter odensis Run_B_J11</name>
    <dbReference type="NCBI Taxonomy" id="1400861"/>
    <lineage>
        <taxon>Bacteria</taxon>
        <taxon>Pseudomonadati</taxon>
        <taxon>Pseudomonadota</taxon>
        <taxon>Gammaproteobacteria</taxon>
        <taxon>Candidatus Competibacteraceae</taxon>
        <taxon>Candidatus Contendibacter</taxon>
    </lineage>
</organism>
<comment type="caution">
    <text evidence="1">The sequence shown here is derived from an EMBL/GenBank/DDBJ whole genome shotgun (WGS) entry which is preliminary data.</text>
</comment>
<proteinExistence type="predicted"/>
<dbReference type="Proteomes" id="UP000019184">
    <property type="component" value="Unassembled WGS sequence"/>
</dbReference>